<dbReference type="Proteomes" id="UP000249910">
    <property type="component" value="Chromosome"/>
</dbReference>
<proteinExistence type="predicted"/>
<dbReference type="Pfam" id="PF04488">
    <property type="entry name" value="Gly_transf_sug"/>
    <property type="match status" value="1"/>
</dbReference>
<gene>
    <name evidence="1" type="ORF">CDV26_11425</name>
</gene>
<reference evidence="1 2" key="1">
    <citation type="submission" date="2017-06" db="EMBL/GenBank/DDBJ databases">
        <title>Complete genome of Francisella halioticida.</title>
        <authorList>
            <person name="Sjodin A."/>
        </authorList>
    </citation>
    <scope>NUCLEOTIDE SEQUENCE [LARGE SCALE GENOMIC DNA]</scope>
    <source>
        <strain evidence="1 2">DSM 23729</strain>
    </source>
</reference>
<organism evidence="1 2">
    <name type="scientific">Francisella halioticida</name>
    <dbReference type="NCBI Taxonomy" id="549298"/>
    <lineage>
        <taxon>Bacteria</taxon>
        <taxon>Pseudomonadati</taxon>
        <taxon>Pseudomonadota</taxon>
        <taxon>Gammaproteobacteria</taxon>
        <taxon>Thiotrichales</taxon>
        <taxon>Francisellaceae</taxon>
        <taxon>Francisella</taxon>
    </lineage>
</organism>
<dbReference type="InterPro" id="IPR029044">
    <property type="entry name" value="Nucleotide-diphossugar_trans"/>
</dbReference>
<dbReference type="Gene3D" id="3.90.550.20">
    <property type="match status" value="1"/>
</dbReference>
<dbReference type="RefSeq" id="WP_088773362.1">
    <property type="nucleotide sequence ID" value="NZ_CP022132.1"/>
</dbReference>
<protein>
    <recommendedName>
        <fullName evidence="3">GT44 domain-containing protein</fullName>
    </recommendedName>
</protein>
<accession>A0ABN5B459</accession>
<evidence type="ECO:0008006" key="3">
    <source>
        <dbReference type="Google" id="ProtNLM"/>
    </source>
</evidence>
<dbReference type="EMBL" id="CP022132">
    <property type="protein sequence ID" value="ASG68905.1"/>
    <property type="molecule type" value="Genomic_DNA"/>
</dbReference>
<evidence type="ECO:0000313" key="1">
    <source>
        <dbReference type="EMBL" id="ASG68905.1"/>
    </source>
</evidence>
<evidence type="ECO:0000313" key="2">
    <source>
        <dbReference type="Proteomes" id="UP000249910"/>
    </source>
</evidence>
<name>A0ABN5B459_9GAMM</name>
<dbReference type="InterPro" id="IPR007577">
    <property type="entry name" value="GlycoTrfase_DXD_sugar-bd_CS"/>
</dbReference>
<keyword evidence="2" id="KW-1185">Reference proteome</keyword>
<sequence length="528" mass="61043">MLLLQQQLKRLDQYIKLRESERRTVFGHSKASKLAAAKSARAWLTGDLDLIPVKHRTALAQGRLGSIFETFCKYSQDRKTCLTLPSTDPRVKRAGFLNLIHFVWLGKPIYDFNPQLFKNLQLYATISDMPVILWVDKVQATIRQPLINTTSRLNLIEHPSQADVGCINIIDLKLIDEELSNLVPDLSSIEDYNFFKGYRLFDAQLPRFEKADQIIRRVRHTINTNSDMAHRFRHLDVRTTSNKQNYAIASDYYRILIVYLFGGMYQDCDNGVVAPNNSVQHARLKRCNILGNTLYNSKSFGNSCFASLRRNKALLYYMVFMIYDISPLINISGESWSDLSPIRRKFQTRAEYNAAVQEELRDVQSDIARTPLEKRNGELWERKLQTFNDDCETVRRDVAAGRIAKADEEYGWDVTNEERFNMVHSLNSASDTFERVQRQQIPSVLPGFTAQHETRNLLERDFKNPAGFTYDKFNNINLSSPKFDVTMQRGPVLLTLLCMALEDQGDNLELAEFPFFSRFRVGTDHAWM</sequence>
<dbReference type="SUPFAM" id="SSF53448">
    <property type="entry name" value="Nucleotide-diphospho-sugar transferases"/>
    <property type="match status" value="1"/>
</dbReference>